<feature type="transmembrane region" description="Helical" evidence="6">
    <location>
        <begin position="117"/>
        <end position="137"/>
    </location>
</feature>
<feature type="transmembrane region" description="Helical" evidence="6">
    <location>
        <begin position="337"/>
        <end position="358"/>
    </location>
</feature>
<proteinExistence type="predicted"/>
<dbReference type="Pfam" id="PF07690">
    <property type="entry name" value="MFS_1"/>
    <property type="match status" value="1"/>
</dbReference>
<feature type="transmembrane region" description="Helical" evidence="6">
    <location>
        <begin position="88"/>
        <end position="111"/>
    </location>
</feature>
<feature type="transmembrane region" description="Helical" evidence="6">
    <location>
        <begin position="364"/>
        <end position="384"/>
    </location>
</feature>
<gene>
    <name evidence="8" type="ORF">GCM10022247_17310</name>
</gene>
<dbReference type="PANTHER" id="PTHR43124:SF3">
    <property type="entry name" value="CHLORAMPHENICOL EFFLUX PUMP RV0191"/>
    <property type="match status" value="1"/>
</dbReference>
<keyword evidence="3 6" id="KW-0812">Transmembrane</keyword>
<evidence type="ECO:0000256" key="6">
    <source>
        <dbReference type="SAM" id="Phobius"/>
    </source>
</evidence>
<feature type="transmembrane region" description="Helical" evidence="6">
    <location>
        <begin position="277"/>
        <end position="294"/>
    </location>
</feature>
<keyword evidence="9" id="KW-1185">Reference proteome</keyword>
<name>A0ABP7RI56_9PSEU</name>
<protein>
    <submittedName>
        <fullName evidence="8">MFS transporter</fullName>
    </submittedName>
</protein>
<evidence type="ECO:0000256" key="2">
    <source>
        <dbReference type="ARBA" id="ARBA00022475"/>
    </source>
</evidence>
<dbReference type="InterPro" id="IPR011701">
    <property type="entry name" value="MFS"/>
</dbReference>
<keyword evidence="2" id="KW-1003">Cell membrane</keyword>
<feature type="domain" description="Major facilitator superfamily (MFS) profile" evidence="7">
    <location>
        <begin position="21"/>
        <end position="388"/>
    </location>
</feature>
<organism evidence="8 9">
    <name type="scientific">Allokutzneria multivorans</name>
    <dbReference type="NCBI Taxonomy" id="1142134"/>
    <lineage>
        <taxon>Bacteria</taxon>
        <taxon>Bacillati</taxon>
        <taxon>Actinomycetota</taxon>
        <taxon>Actinomycetes</taxon>
        <taxon>Pseudonocardiales</taxon>
        <taxon>Pseudonocardiaceae</taxon>
        <taxon>Allokutzneria</taxon>
    </lineage>
</organism>
<dbReference type="PANTHER" id="PTHR43124">
    <property type="entry name" value="PURINE EFFLUX PUMP PBUE"/>
    <property type="match status" value="1"/>
</dbReference>
<dbReference type="RefSeq" id="WP_344872445.1">
    <property type="nucleotide sequence ID" value="NZ_BAABAL010000005.1"/>
</dbReference>
<reference evidence="9" key="1">
    <citation type="journal article" date="2019" name="Int. J. Syst. Evol. Microbiol.">
        <title>The Global Catalogue of Microorganisms (GCM) 10K type strain sequencing project: providing services to taxonomists for standard genome sequencing and annotation.</title>
        <authorList>
            <consortium name="The Broad Institute Genomics Platform"/>
            <consortium name="The Broad Institute Genome Sequencing Center for Infectious Disease"/>
            <person name="Wu L."/>
            <person name="Ma J."/>
        </authorList>
    </citation>
    <scope>NUCLEOTIDE SEQUENCE [LARGE SCALE GENOMIC DNA]</scope>
    <source>
        <strain evidence="9">JCM 17342</strain>
    </source>
</reference>
<evidence type="ECO:0000259" key="7">
    <source>
        <dbReference type="PROSITE" id="PS50850"/>
    </source>
</evidence>
<evidence type="ECO:0000256" key="3">
    <source>
        <dbReference type="ARBA" id="ARBA00022692"/>
    </source>
</evidence>
<dbReference type="PROSITE" id="PS50850">
    <property type="entry name" value="MFS"/>
    <property type="match status" value="1"/>
</dbReference>
<evidence type="ECO:0000256" key="4">
    <source>
        <dbReference type="ARBA" id="ARBA00022989"/>
    </source>
</evidence>
<feature type="transmembrane region" description="Helical" evidence="6">
    <location>
        <begin position="218"/>
        <end position="240"/>
    </location>
</feature>
<feature type="transmembrane region" description="Helical" evidence="6">
    <location>
        <begin position="56"/>
        <end position="76"/>
    </location>
</feature>
<feature type="transmembrane region" description="Helical" evidence="6">
    <location>
        <begin position="252"/>
        <end position="270"/>
    </location>
</feature>
<dbReference type="SUPFAM" id="SSF103473">
    <property type="entry name" value="MFS general substrate transporter"/>
    <property type="match status" value="1"/>
</dbReference>
<dbReference type="EMBL" id="BAABAL010000005">
    <property type="protein sequence ID" value="GAA3997761.1"/>
    <property type="molecule type" value="Genomic_DNA"/>
</dbReference>
<feature type="transmembrane region" description="Helical" evidence="6">
    <location>
        <begin position="149"/>
        <end position="168"/>
    </location>
</feature>
<dbReference type="InterPro" id="IPR050189">
    <property type="entry name" value="MFS_Efflux_Transporters"/>
</dbReference>
<feature type="transmembrane region" description="Helical" evidence="6">
    <location>
        <begin position="300"/>
        <end position="316"/>
    </location>
</feature>
<comment type="caution">
    <text evidence="8">The sequence shown here is derived from an EMBL/GenBank/DDBJ whole genome shotgun (WGS) entry which is preliminary data.</text>
</comment>
<evidence type="ECO:0000313" key="8">
    <source>
        <dbReference type="EMBL" id="GAA3997761.1"/>
    </source>
</evidence>
<dbReference type="InterPro" id="IPR020846">
    <property type="entry name" value="MFS_dom"/>
</dbReference>
<evidence type="ECO:0000256" key="1">
    <source>
        <dbReference type="ARBA" id="ARBA00004651"/>
    </source>
</evidence>
<feature type="transmembrane region" description="Helical" evidence="6">
    <location>
        <begin position="20"/>
        <end position="44"/>
    </location>
</feature>
<dbReference type="CDD" id="cd17324">
    <property type="entry name" value="MFS_NepI_like"/>
    <property type="match status" value="1"/>
</dbReference>
<feature type="transmembrane region" description="Helical" evidence="6">
    <location>
        <begin position="174"/>
        <end position="197"/>
    </location>
</feature>
<evidence type="ECO:0000256" key="5">
    <source>
        <dbReference type="ARBA" id="ARBA00023136"/>
    </source>
</evidence>
<comment type="subcellular location">
    <subcellularLocation>
        <location evidence="1">Cell membrane</location>
        <topology evidence="1">Multi-pass membrane protein</topology>
    </subcellularLocation>
</comment>
<sequence>MARKAGGLSFVPTTTLTRNWPAVVSVMMGIFSIVTTEILPIGLLTSIGSSFEISEGAAGLMMTLPGILAAISAPVLTAATGRLDRRTMLCALMFVLAVADFLAAAAPNYWVMLFSRFLVGLVIGGFWSIGSGLAARLVSRESVGRATSVIFSAVPLGSVLGVPAGTFIGEAAGWRSAFAAMGLLTFAVLAALLWWMPPLPAIQVTRLGVLRELLRQRTVRLGIAVTALVVTAHFATYTYVTPFLQEVTRTNAVTLFLIAYGVAGVVGNFLSGISPRTFAISGLLIAFATLSLPVAGSSEIGAFALLVLWGIGYGAVPACSQKWFAAAAPNAPEAATVLFTSSFQAMLSAGALLGGLVVDATSTATVMTLGGVVALVMVAVLLLADRRT</sequence>
<dbReference type="InterPro" id="IPR036259">
    <property type="entry name" value="MFS_trans_sf"/>
</dbReference>
<dbReference type="Proteomes" id="UP001501747">
    <property type="component" value="Unassembled WGS sequence"/>
</dbReference>
<keyword evidence="4 6" id="KW-1133">Transmembrane helix</keyword>
<dbReference type="Gene3D" id="1.20.1250.20">
    <property type="entry name" value="MFS general substrate transporter like domains"/>
    <property type="match status" value="1"/>
</dbReference>
<evidence type="ECO:0000313" key="9">
    <source>
        <dbReference type="Proteomes" id="UP001501747"/>
    </source>
</evidence>
<keyword evidence="5 6" id="KW-0472">Membrane</keyword>
<accession>A0ABP7RI56</accession>